<feature type="compositionally biased region" description="Polar residues" evidence="1">
    <location>
        <begin position="753"/>
        <end position="769"/>
    </location>
</feature>
<feature type="domain" description="Telomerase activating protein Est1-like N-terminal" evidence="3">
    <location>
        <begin position="60"/>
        <end position="214"/>
    </location>
</feature>
<dbReference type="Proteomes" id="UP000287166">
    <property type="component" value="Unassembled WGS sequence"/>
</dbReference>
<dbReference type="RefSeq" id="XP_027614534.1">
    <property type="nucleotide sequence ID" value="XM_027758733.1"/>
</dbReference>
<dbReference type="STRING" id="139825.A0A401GN09"/>
<protein>
    <recommendedName>
        <fullName evidence="6">Protein SMG7</fullName>
    </recommendedName>
</protein>
<dbReference type="InterPro" id="IPR011990">
    <property type="entry name" value="TPR-like_helical_dom_sf"/>
</dbReference>
<organism evidence="4 5">
    <name type="scientific">Sparassis crispa</name>
    <dbReference type="NCBI Taxonomy" id="139825"/>
    <lineage>
        <taxon>Eukaryota</taxon>
        <taxon>Fungi</taxon>
        <taxon>Dikarya</taxon>
        <taxon>Basidiomycota</taxon>
        <taxon>Agaricomycotina</taxon>
        <taxon>Agaricomycetes</taxon>
        <taxon>Polyporales</taxon>
        <taxon>Sparassidaceae</taxon>
        <taxon>Sparassis</taxon>
    </lineage>
</organism>
<dbReference type="OrthoDB" id="69928at2759"/>
<feature type="region of interest" description="Disordered" evidence="1">
    <location>
        <begin position="901"/>
        <end position="922"/>
    </location>
</feature>
<accession>A0A401GN09</accession>
<dbReference type="PANTHER" id="PTHR15696:SF36">
    <property type="entry name" value="NONSENSE-MEDIATED MRNA DECAY FACTOR"/>
    <property type="match status" value="1"/>
</dbReference>
<evidence type="ECO:0000313" key="5">
    <source>
        <dbReference type="Proteomes" id="UP000287166"/>
    </source>
</evidence>
<dbReference type="Pfam" id="PF10373">
    <property type="entry name" value="EST1_DNA_bind"/>
    <property type="match status" value="1"/>
</dbReference>
<evidence type="ECO:0000256" key="1">
    <source>
        <dbReference type="SAM" id="MobiDB-lite"/>
    </source>
</evidence>
<dbReference type="PANTHER" id="PTHR15696">
    <property type="entry name" value="SMG-7 SUPPRESSOR WITH MORPHOLOGICAL EFFECT ON GENITALIA PROTEIN 7"/>
    <property type="match status" value="1"/>
</dbReference>
<evidence type="ECO:0000313" key="4">
    <source>
        <dbReference type="EMBL" id="GBE83621.1"/>
    </source>
</evidence>
<dbReference type="InParanoid" id="A0A401GN09"/>
<evidence type="ECO:0000259" key="3">
    <source>
        <dbReference type="Pfam" id="PF10374"/>
    </source>
</evidence>
<dbReference type="AlphaFoldDB" id="A0A401GN09"/>
<comment type="caution">
    <text evidence="4">The sequence shown here is derived from an EMBL/GenBank/DDBJ whole genome shotgun (WGS) entry which is preliminary data.</text>
</comment>
<dbReference type="EMBL" id="BFAD01000005">
    <property type="protein sequence ID" value="GBE83621.1"/>
    <property type="molecule type" value="Genomic_DNA"/>
</dbReference>
<sequence>MSEEAAHLAREAKGLHQGLKESLKIRDPWDKDVGYQRKNLRWQYLRLLFVHPFAAESRDAETHLWMQTSYTFITIYKRRISSLDSAMHGSTRQNHQQQHRQHGVEYRKLLQRFRQFLTDEEKFWTQLVVRIYKSFALSDAQRALVTLGIVMPEDEVVPPATEGASSRRDFPLEADSVSPALASATPDQLESRIAMLSKALVCLGDIARYKEQYNEAGGRPRAGHEDGPPVVQLGRGGRNRRGGAAAVMPPTMARMRDYKRAQECYEQARLLLPYDGNPSHQLAILASYQKDTFNSLVHYYRSLCVRRPYDTASENMAVVLSKALEQWKSRQVQQEEAGGEAKNGLTPRERINAFKGKLIAMHALWQHTSDEANPMLPDLNREIISEFKSLVSERFLPDDMISKTLVLAQGALWRHRMTRSTLGTSHGARATGAVLIESRIATHLLDLHLALLEVGIAQLAEAPAEDDGEHDLAQRITAPFRRTLPALRLAGKWVRGNVKYVSLPASQPQEERHSKHIESTIYGKNAEKREKHSMLSIDPQAFWQAYAEFSSTLLRAFPLDKLPVLNSPLEEDREMLGFLPLKNFMFGEVKSVGAAGADSLTADEGKVVPVPEQVHPNVEQLMRIWDLLADARSLVSDENSPLILSNNQFVLQNPDEVHPTVTQSNMDQSQQLGELPVFSATSQDKPEYHDLDDDNLTELSRTTDDPVSDAMREALAHSGETLSYSDDGSDDVILMDRNSFSMNSPPRLVAPVSTVSTTPHRSKHSSPVTRLSPPRAQPLSPLSRHIGIETTPEISKLLSVTAEDLLKGLARKPNHGELPPPQNGGGLPPPMLFGSGALGSSTQSIWSPSFDSSSSRYPGAAGTNLSSSHRSNSLYYTTPVPSLAAPYTVQSNQNREATHFLAPPIHPTSPIGGHRRASSMARLQSSIPNQRPYYDPSKSYVLAAQPSSSLLHSTGSPTAYMDPASSPSSNRPYYRQSPPGYLSYHSGLRAGHNQFILDPWNGTG</sequence>
<feature type="region of interest" description="Disordered" evidence="1">
    <location>
        <begin position="811"/>
        <end position="870"/>
    </location>
</feature>
<evidence type="ECO:0008006" key="6">
    <source>
        <dbReference type="Google" id="ProtNLM"/>
    </source>
</evidence>
<dbReference type="SUPFAM" id="SSF48452">
    <property type="entry name" value="TPR-like"/>
    <property type="match status" value="1"/>
</dbReference>
<proteinExistence type="predicted"/>
<dbReference type="InterPro" id="IPR018834">
    <property type="entry name" value="DNA/RNA-bd_Est1-type"/>
</dbReference>
<feature type="region of interest" description="Disordered" evidence="1">
    <location>
        <begin position="682"/>
        <end position="707"/>
    </location>
</feature>
<feature type="region of interest" description="Disordered" evidence="1">
    <location>
        <begin position="217"/>
        <end position="245"/>
    </location>
</feature>
<dbReference type="InterPro" id="IPR019458">
    <property type="entry name" value="Est1-like_N"/>
</dbReference>
<reference evidence="4 5" key="1">
    <citation type="journal article" date="2018" name="Sci. Rep.">
        <title>Genome sequence of the cauliflower mushroom Sparassis crispa (Hanabiratake) and its association with beneficial usage.</title>
        <authorList>
            <person name="Kiyama R."/>
            <person name="Furutani Y."/>
            <person name="Kawaguchi K."/>
            <person name="Nakanishi T."/>
        </authorList>
    </citation>
    <scope>NUCLEOTIDE SEQUENCE [LARGE SCALE GENOMIC DNA]</scope>
</reference>
<dbReference type="GeneID" id="38780538"/>
<gene>
    <name evidence="4" type="ORF">SCP_0506760</name>
</gene>
<dbReference type="InterPro" id="IPR045153">
    <property type="entry name" value="Est1/Ebs1-like"/>
</dbReference>
<name>A0A401GN09_9APHY</name>
<feature type="domain" description="DNA/RNA-binding" evidence="2">
    <location>
        <begin position="261"/>
        <end position="583"/>
    </location>
</feature>
<dbReference type="Gene3D" id="1.25.40.10">
    <property type="entry name" value="Tetratricopeptide repeat domain"/>
    <property type="match status" value="1"/>
</dbReference>
<keyword evidence="5" id="KW-1185">Reference proteome</keyword>
<feature type="compositionally biased region" description="Pro residues" evidence="1">
    <location>
        <begin position="818"/>
        <end position="831"/>
    </location>
</feature>
<evidence type="ECO:0000259" key="2">
    <source>
        <dbReference type="Pfam" id="PF10373"/>
    </source>
</evidence>
<feature type="compositionally biased region" description="Low complexity" evidence="1">
    <location>
        <begin position="844"/>
        <end position="855"/>
    </location>
</feature>
<feature type="region of interest" description="Disordered" evidence="1">
    <location>
        <begin position="953"/>
        <end position="977"/>
    </location>
</feature>
<feature type="region of interest" description="Disordered" evidence="1">
    <location>
        <begin position="745"/>
        <end position="782"/>
    </location>
</feature>
<dbReference type="Pfam" id="PF10374">
    <property type="entry name" value="EST1"/>
    <property type="match status" value="1"/>
</dbReference>